<dbReference type="EMBL" id="JBHSBB010000007">
    <property type="protein sequence ID" value="MFC4031144.1"/>
    <property type="molecule type" value="Genomic_DNA"/>
</dbReference>
<sequence>MRSKRQQAAGPGRSRGPRRYAAVAALALAAATASTASATADISPAPTPIGPNQAFTGQVNGVSTGAVIKVACFGPVTADETGHPVAGQSVSAALLPPPSGSVRGGWTGDAATRLLVEFGSPVSIGTITQLTAYGLPVAIPAWLELPCSGAGKVVFAPSPTSATARSSTIPVTYQNVGL</sequence>
<keyword evidence="3" id="KW-1185">Reference proteome</keyword>
<gene>
    <name evidence="2" type="ORF">ACFO3J_06620</name>
</gene>
<keyword evidence="1" id="KW-0732">Signal</keyword>
<evidence type="ECO:0000256" key="1">
    <source>
        <dbReference type="SAM" id="SignalP"/>
    </source>
</evidence>
<evidence type="ECO:0000313" key="3">
    <source>
        <dbReference type="Proteomes" id="UP001595765"/>
    </source>
</evidence>
<evidence type="ECO:0000313" key="2">
    <source>
        <dbReference type="EMBL" id="MFC4031144.1"/>
    </source>
</evidence>
<proteinExistence type="predicted"/>
<accession>A0ABV8HGU7</accession>
<comment type="caution">
    <text evidence="2">The sequence shown here is derived from an EMBL/GenBank/DDBJ whole genome shotgun (WGS) entry which is preliminary data.</text>
</comment>
<organism evidence="2 3">
    <name type="scientific">Streptomyces polygonati</name>
    <dbReference type="NCBI Taxonomy" id="1617087"/>
    <lineage>
        <taxon>Bacteria</taxon>
        <taxon>Bacillati</taxon>
        <taxon>Actinomycetota</taxon>
        <taxon>Actinomycetes</taxon>
        <taxon>Kitasatosporales</taxon>
        <taxon>Streptomycetaceae</taxon>
        <taxon>Streptomyces</taxon>
    </lineage>
</organism>
<reference evidence="3" key="1">
    <citation type="journal article" date="2019" name="Int. J. Syst. Evol. Microbiol.">
        <title>The Global Catalogue of Microorganisms (GCM) 10K type strain sequencing project: providing services to taxonomists for standard genome sequencing and annotation.</title>
        <authorList>
            <consortium name="The Broad Institute Genomics Platform"/>
            <consortium name="The Broad Institute Genome Sequencing Center for Infectious Disease"/>
            <person name="Wu L."/>
            <person name="Ma J."/>
        </authorList>
    </citation>
    <scope>NUCLEOTIDE SEQUENCE [LARGE SCALE GENOMIC DNA]</scope>
    <source>
        <strain evidence="3">CGMCC 4.7237</strain>
    </source>
</reference>
<name>A0ABV8HGU7_9ACTN</name>
<feature type="signal peptide" evidence="1">
    <location>
        <begin position="1"/>
        <end position="38"/>
    </location>
</feature>
<dbReference type="RefSeq" id="WP_386427054.1">
    <property type="nucleotide sequence ID" value="NZ_JBHSBB010000007.1"/>
</dbReference>
<feature type="chain" id="PRO_5045259055" evidence="1">
    <location>
        <begin position="39"/>
        <end position="178"/>
    </location>
</feature>
<dbReference type="Proteomes" id="UP001595765">
    <property type="component" value="Unassembled WGS sequence"/>
</dbReference>
<protein>
    <submittedName>
        <fullName evidence="2">Uncharacterized protein</fullName>
    </submittedName>
</protein>